<dbReference type="GO" id="GO:0003700">
    <property type="term" value="F:DNA-binding transcription factor activity"/>
    <property type="evidence" value="ECO:0007669"/>
    <property type="project" value="TreeGrafter"/>
</dbReference>
<dbReference type="InterPro" id="IPR036390">
    <property type="entry name" value="WH_DNA-bd_sf"/>
</dbReference>
<dbReference type="NCBIfam" id="TIGR00738">
    <property type="entry name" value="rrf2_super"/>
    <property type="match status" value="1"/>
</dbReference>
<dbReference type="GO" id="GO:0005829">
    <property type="term" value="C:cytosol"/>
    <property type="evidence" value="ECO:0007669"/>
    <property type="project" value="TreeGrafter"/>
</dbReference>
<dbReference type="SUPFAM" id="SSF46785">
    <property type="entry name" value="Winged helix' DNA-binding domain"/>
    <property type="match status" value="1"/>
</dbReference>
<dbReference type="PROSITE" id="PS01332">
    <property type="entry name" value="HTH_RRF2_1"/>
    <property type="match status" value="1"/>
</dbReference>
<dbReference type="InterPro" id="IPR000944">
    <property type="entry name" value="Tscrpt_reg_Rrf2"/>
</dbReference>
<dbReference type="Gene3D" id="1.10.10.10">
    <property type="entry name" value="Winged helix-like DNA-binding domain superfamily/Winged helix DNA-binding domain"/>
    <property type="match status" value="1"/>
</dbReference>
<dbReference type="Proteomes" id="UP000027822">
    <property type="component" value="Unassembled WGS sequence"/>
</dbReference>
<dbReference type="PANTHER" id="PTHR33221">
    <property type="entry name" value="WINGED HELIX-TURN-HELIX TRANSCRIPTIONAL REGULATOR, RRF2 FAMILY"/>
    <property type="match status" value="1"/>
</dbReference>
<comment type="caution">
    <text evidence="1">The sequence shown here is derived from an EMBL/GenBank/DDBJ whole genome shotgun (WGS) entry which is preliminary data.</text>
</comment>
<sequence length="133" mass="14653">MKYSKATNYALHTVLFLAAAPPNKRVGVQQLAEMQKVSPTYLSKILTKLAKEGIINSSSGVNGGYSLNRKGEDISFLDIIHAIEGKASLFDCCLNDNPACFIQQAMLAAEKKMEDELRNQKISELAKKITVDF</sequence>
<dbReference type="RefSeq" id="WP_034638554.1">
    <property type="nucleotide sequence ID" value="NZ_CBCSJC010000042.1"/>
</dbReference>
<evidence type="ECO:0000313" key="1">
    <source>
        <dbReference type="EMBL" id="KEK19738.1"/>
    </source>
</evidence>
<dbReference type="InterPro" id="IPR030489">
    <property type="entry name" value="TR_Rrf2-type_CS"/>
</dbReference>
<dbReference type="Pfam" id="PF02082">
    <property type="entry name" value="Rrf2"/>
    <property type="match status" value="1"/>
</dbReference>
<gene>
    <name evidence="1" type="ORF">BAMA_21085</name>
</gene>
<dbReference type="eggNOG" id="COG1959">
    <property type="taxonomic scope" value="Bacteria"/>
</dbReference>
<name>A0A073KBQ4_9BACI</name>
<dbReference type="PROSITE" id="PS51197">
    <property type="entry name" value="HTH_RRF2_2"/>
    <property type="match status" value="1"/>
</dbReference>
<dbReference type="EMBL" id="JOTN01000006">
    <property type="protein sequence ID" value="KEK19738.1"/>
    <property type="molecule type" value="Genomic_DNA"/>
</dbReference>
<reference evidence="1 2" key="1">
    <citation type="submission" date="2014-06" db="EMBL/GenBank/DDBJ databases">
        <title>Draft genome sequence of Bacillus manliponensis JCM 15802 (MCCC 1A00708).</title>
        <authorList>
            <person name="Lai Q."/>
            <person name="Liu Y."/>
            <person name="Shao Z."/>
        </authorList>
    </citation>
    <scope>NUCLEOTIDE SEQUENCE [LARGE SCALE GENOMIC DNA]</scope>
    <source>
        <strain evidence="1 2">JCM 15802</strain>
    </source>
</reference>
<protein>
    <submittedName>
        <fullName evidence="1">Rrf2 family transcriptional regulator</fullName>
    </submittedName>
</protein>
<dbReference type="PANTHER" id="PTHR33221:SF9">
    <property type="entry name" value="RRF2 FAMILY PROTEIN"/>
    <property type="match status" value="1"/>
</dbReference>
<dbReference type="STRING" id="574376.BAMA_21085"/>
<dbReference type="InterPro" id="IPR036388">
    <property type="entry name" value="WH-like_DNA-bd_sf"/>
</dbReference>
<evidence type="ECO:0000313" key="2">
    <source>
        <dbReference type="Proteomes" id="UP000027822"/>
    </source>
</evidence>
<dbReference type="OrthoDB" id="9808360at2"/>
<proteinExistence type="predicted"/>
<dbReference type="AlphaFoldDB" id="A0A073KBQ4"/>
<organism evidence="1 2">
    <name type="scientific">Bacillus manliponensis</name>
    <dbReference type="NCBI Taxonomy" id="574376"/>
    <lineage>
        <taxon>Bacteria</taxon>
        <taxon>Bacillati</taxon>
        <taxon>Bacillota</taxon>
        <taxon>Bacilli</taxon>
        <taxon>Bacillales</taxon>
        <taxon>Bacillaceae</taxon>
        <taxon>Bacillus</taxon>
        <taxon>Bacillus cereus group</taxon>
    </lineage>
</organism>
<accession>A0A073KBQ4</accession>
<keyword evidence="2" id="KW-1185">Reference proteome</keyword>